<feature type="transmembrane region" description="Helical" evidence="6">
    <location>
        <begin position="224"/>
        <end position="245"/>
    </location>
</feature>
<evidence type="ECO:0000256" key="5">
    <source>
        <dbReference type="SAM" id="MobiDB-lite"/>
    </source>
</evidence>
<feature type="region of interest" description="Disordered" evidence="5">
    <location>
        <begin position="159"/>
        <end position="221"/>
    </location>
</feature>
<gene>
    <name evidence="7" type="ORF">BGW38_009708</name>
</gene>
<evidence type="ECO:0000256" key="1">
    <source>
        <dbReference type="ARBA" id="ARBA00004167"/>
    </source>
</evidence>
<evidence type="ECO:0000313" key="7">
    <source>
        <dbReference type="EMBL" id="KAF9586096.1"/>
    </source>
</evidence>
<dbReference type="Proteomes" id="UP000780801">
    <property type="component" value="Unassembled WGS sequence"/>
</dbReference>
<feature type="compositionally biased region" description="Low complexity" evidence="5">
    <location>
        <begin position="173"/>
        <end position="207"/>
    </location>
</feature>
<evidence type="ECO:0000256" key="2">
    <source>
        <dbReference type="ARBA" id="ARBA00022692"/>
    </source>
</evidence>
<keyword evidence="2 6" id="KW-0812">Transmembrane</keyword>
<reference evidence="7" key="1">
    <citation type="journal article" date="2020" name="Fungal Divers.">
        <title>Resolving the Mortierellaceae phylogeny through synthesis of multi-gene phylogenetics and phylogenomics.</title>
        <authorList>
            <person name="Vandepol N."/>
            <person name="Liber J."/>
            <person name="Desiro A."/>
            <person name="Na H."/>
            <person name="Kennedy M."/>
            <person name="Barry K."/>
            <person name="Grigoriev I.V."/>
            <person name="Miller A.N."/>
            <person name="O'Donnell K."/>
            <person name="Stajich J.E."/>
            <person name="Bonito G."/>
        </authorList>
    </citation>
    <scope>NUCLEOTIDE SEQUENCE</scope>
    <source>
        <strain evidence="7">KOD1015</strain>
    </source>
</reference>
<dbReference type="PANTHER" id="PTHR15549">
    <property type="entry name" value="PAIRED IMMUNOGLOBULIN-LIKE TYPE 2 RECEPTOR"/>
    <property type="match status" value="1"/>
</dbReference>
<evidence type="ECO:0000256" key="6">
    <source>
        <dbReference type="SAM" id="Phobius"/>
    </source>
</evidence>
<evidence type="ECO:0000313" key="8">
    <source>
        <dbReference type="Proteomes" id="UP000780801"/>
    </source>
</evidence>
<dbReference type="EMBL" id="JAABOA010000073">
    <property type="protein sequence ID" value="KAF9586096.1"/>
    <property type="molecule type" value="Genomic_DNA"/>
</dbReference>
<comment type="caution">
    <text evidence="7">The sequence shown here is derived from an EMBL/GenBank/DDBJ whole genome shotgun (WGS) entry which is preliminary data.</text>
</comment>
<sequence length="387" mass="40413">MRFLLSSSLSTRTNGRSQSSILVRKSMAWSILSSFVVLSTLFSSQSSLLSGSSSLVAAAPPSGFCGDCQTYALAIAPCGGTFTAADIAINGAYTPAQQYSKCLCTSVMQGVLWKCGGCQKNDGFKIDVPPPQKHQTMCLDWGVSIQDYNAPYTGPVAPGTAADLGNGGKNPVTTGQPGNNNNNNNPNTSTNGGPSSTSNTTQPSSSNDKSVTEDKSSGSGPSGAAIGISLGIIGVAVIAGLISVFMMRRRRARRHAPLDLDGTYLNVDNSWEKPRPGSPSLNASPMVNAPAPATRGPMMGNHNASPFDRRPPGGGGGSVVGGYDPQYDQYDQYNNGGGYGGGGYDQYHHHGGMPQQNYPAHDYGYDHTVPTSGPYHSSKHSEAGHYM</sequence>
<dbReference type="InterPro" id="IPR051694">
    <property type="entry name" value="Immunoregulatory_rcpt-like"/>
</dbReference>
<organism evidence="7 8">
    <name type="scientific">Lunasporangiospora selenospora</name>
    <dbReference type="NCBI Taxonomy" id="979761"/>
    <lineage>
        <taxon>Eukaryota</taxon>
        <taxon>Fungi</taxon>
        <taxon>Fungi incertae sedis</taxon>
        <taxon>Mucoromycota</taxon>
        <taxon>Mortierellomycotina</taxon>
        <taxon>Mortierellomycetes</taxon>
        <taxon>Mortierellales</taxon>
        <taxon>Mortierellaceae</taxon>
        <taxon>Lunasporangiospora</taxon>
    </lineage>
</organism>
<dbReference type="PANTHER" id="PTHR15549:SF26">
    <property type="entry name" value="AXIAL BUDDING PATTERN PROTEIN 2-RELATED"/>
    <property type="match status" value="1"/>
</dbReference>
<dbReference type="GO" id="GO:0016020">
    <property type="term" value="C:membrane"/>
    <property type="evidence" value="ECO:0007669"/>
    <property type="project" value="UniProtKB-SubCell"/>
</dbReference>
<dbReference type="AlphaFoldDB" id="A0A9P6G3C9"/>
<keyword evidence="4 6" id="KW-0472">Membrane</keyword>
<evidence type="ECO:0000256" key="3">
    <source>
        <dbReference type="ARBA" id="ARBA00022989"/>
    </source>
</evidence>
<comment type="subcellular location">
    <subcellularLocation>
        <location evidence="1">Membrane</location>
        <topology evidence="1">Single-pass membrane protein</topology>
    </subcellularLocation>
</comment>
<protein>
    <submittedName>
        <fullName evidence="7">Uncharacterized protein</fullName>
    </submittedName>
</protein>
<accession>A0A9P6G3C9</accession>
<dbReference type="GO" id="GO:0071944">
    <property type="term" value="C:cell periphery"/>
    <property type="evidence" value="ECO:0007669"/>
    <property type="project" value="UniProtKB-ARBA"/>
</dbReference>
<dbReference type="OrthoDB" id="2445303at2759"/>
<proteinExistence type="predicted"/>
<name>A0A9P6G3C9_9FUNG</name>
<evidence type="ECO:0000256" key="4">
    <source>
        <dbReference type="ARBA" id="ARBA00023136"/>
    </source>
</evidence>
<keyword evidence="8" id="KW-1185">Reference proteome</keyword>
<keyword evidence="3 6" id="KW-1133">Transmembrane helix</keyword>